<accession>A0A1X7UIG4</accession>
<evidence type="ECO:0000256" key="12">
    <source>
        <dbReference type="ARBA" id="ARBA00023049"/>
    </source>
</evidence>
<evidence type="ECO:0000256" key="3">
    <source>
        <dbReference type="ARBA" id="ARBA00022583"/>
    </source>
</evidence>
<evidence type="ECO:0000256" key="6">
    <source>
        <dbReference type="ARBA" id="ARBA00022723"/>
    </source>
</evidence>
<keyword evidence="13" id="KW-0472">Membrane</keyword>
<dbReference type="GO" id="GO:0005509">
    <property type="term" value="F:calcium ion binding"/>
    <property type="evidence" value="ECO:0007669"/>
    <property type="project" value="InterPro"/>
</dbReference>
<comment type="caution">
    <text evidence="17">Lacks conserved residue(s) required for the propagation of feature annotation.</text>
</comment>
<evidence type="ECO:0008006" key="23">
    <source>
        <dbReference type="Google" id="ProtNLM"/>
    </source>
</evidence>
<evidence type="ECO:0000256" key="7">
    <source>
        <dbReference type="ARBA" id="ARBA00022729"/>
    </source>
</evidence>
<dbReference type="GO" id="GO:0005615">
    <property type="term" value="C:extracellular space"/>
    <property type="evidence" value="ECO:0007669"/>
    <property type="project" value="TreeGrafter"/>
</dbReference>
<dbReference type="InParanoid" id="A0A1X7UIG4"/>
<evidence type="ECO:0000256" key="5">
    <source>
        <dbReference type="ARBA" id="ARBA00022692"/>
    </source>
</evidence>
<dbReference type="InterPro" id="IPR001881">
    <property type="entry name" value="EGF-like_Ca-bd_dom"/>
</dbReference>
<evidence type="ECO:0000259" key="19">
    <source>
        <dbReference type="PROSITE" id="PS01180"/>
    </source>
</evidence>
<dbReference type="InterPro" id="IPR001506">
    <property type="entry name" value="Peptidase_M12A"/>
</dbReference>
<protein>
    <recommendedName>
        <fullName evidence="23">Metalloendopeptidase</fullName>
    </recommendedName>
</protein>
<keyword evidence="3" id="KW-0254">Endocytosis</keyword>
<proteinExistence type="predicted"/>
<keyword evidence="22" id="KW-1185">Reference proteome</keyword>
<dbReference type="GO" id="GO:0008270">
    <property type="term" value="F:zinc ion binding"/>
    <property type="evidence" value="ECO:0007669"/>
    <property type="project" value="InterPro"/>
</dbReference>
<dbReference type="PANTHER" id="PTHR24255:SF31">
    <property type="entry name" value="CUBILIN-LIKE PROTEIN"/>
    <property type="match status" value="1"/>
</dbReference>
<evidence type="ECO:0000313" key="22">
    <source>
        <dbReference type="Proteomes" id="UP000007879"/>
    </source>
</evidence>
<dbReference type="InterPro" id="IPR000152">
    <property type="entry name" value="EGF-type_Asp/Asn_hydroxyl_site"/>
</dbReference>
<dbReference type="PANTHER" id="PTHR24255">
    <property type="entry name" value="COMPLEMENT COMPONENT 1, S SUBCOMPONENT-RELATED"/>
    <property type="match status" value="1"/>
</dbReference>
<evidence type="ECO:0000313" key="21">
    <source>
        <dbReference type="EnsemblMetazoa" id="Aqu2.1.27261_001"/>
    </source>
</evidence>
<dbReference type="GO" id="GO:0006897">
    <property type="term" value="P:endocytosis"/>
    <property type="evidence" value="ECO:0007669"/>
    <property type="project" value="UniProtKB-KW"/>
</dbReference>
<dbReference type="InterPro" id="IPR049883">
    <property type="entry name" value="NOTCH1_EGF-like"/>
</dbReference>
<reference evidence="21" key="2">
    <citation type="submission" date="2017-05" db="UniProtKB">
        <authorList>
            <consortium name="EnsemblMetazoa"/>
        </authorList>
    </citation>
    <scope>IDENTIFICATION</scope>
</reference>
<name>A0A1X7UIG4_AMPQE</name>
<dbReference type="InterPro" id="IPR000859">
    <property type="entry name" value="CUB_dom"/>
</dbReference>
<dbReference type="AlphaFoldDB" id="A0A1X7UIG4"/>
<dbReference type="SMART" id="SM00181">
    <property type="entry name" value="EGF"/>
    <property type="match status" value="2"/>
</dbReference>
<dbReference type="GO" id="GO:0016020">
    <property type="term" value="C:membrane"/>
    <property type="evidence" value="ECO:0007669"/>
    <property type="project" value="UniProtKB-SubCell"/>
</dbReference>
<dbReference type="STRING" id="400682.A0A1X7UIG4"/>
<evidence type="ECO:0000256" key="1">
    <source>
        <dbReference type="ARBA" id="ARBA00004479"/>
    </source>
</evidence>
<dbReference type="GO" id="GO:0004222">
    <property type="term" value="F:metalloendopeptidase activity"/>
    <property type="evidence" value="ECO:0007669"/>
    <property type="project" value="InterPro"/>
</dbReference>
<keyword evidence="4" id="KW-0645">Protease</keyword>
<sequence>MLFLLIFIVGCRLACAAAPEAIDQNPCAQPVNHSRTWDHGIIPYRISNSVPDSVRVPLHFAMLKVENMSCVKFLPRTSETDYIFIEYGDRCCSHQGKVGTGPHWLYVSDKEICLNRNESIADTVKKLTYHVTHDHCKTYCGSSFVMVPGSSPGTIRSPGDTQYPPNAECLWRFWIPPHANRKTLKLTFSSIHLEGGESCSFDYIQIFHEDSKHRLLNKSRLCGRLTDHQINVSNDTNVVSVHFRSDSSMQKDGFVLNYSLTNDTVLCSVQNGGCSQLCLSNSIGEKIGCSCRTGYSLSTDGASCSDINECSLNGSLCEQKCQNTEGSYYCYCRQGFGITSDMRSCQVCGGTLDSLNGSVSSPGHPNPYPPQQNCKWTLSRKKNHFIIINITQINISRSPNCSNDYLRATHGHFPKKRICGQYFSIQYIPHTVGTKTTFRFYSGPLSSSSGSYSGFLLTYRQVPSSEIPNSVLKTVYVNGQELSYDTKPWIQ</sequence>
<dbReference type="SUPFAM" id="SSF55486">
    <property type="entry name" value="Metalloproteases ('zincins'), catalytic domain"/>
    <property type="match status" value="1"/>
</dbReference>
<evidence type="ECO:0000259" key="20">
    <source>
        <dbReference type="PROSITE" id="PS51864"/>
    </source>
</evidence>
<dbReference type="GO" id="GO:0004252">
    <property type="term" value="F:serine-type endopeptidase activity"/>
    <property type="evidence" value="ECO:0007669"/>
    <property type="project" value="TreeGrafter"/>
</dbReference>
<evidence type="ECO:0000256" key="13">
    <source>
        <dbReference type="ARBA" id="ARBA00023136"/>
    </source>
</evidence>
<keyword evidence="12" id="KW-0482">Metalloprotease</keyword>
<keyword evidence="14" id="KW-1015">Disulfide bond</keyword>
<dbReference type="Pfam" id="PF01400">
    <property type="entry name" value="Astacin"/>
    <property type="match status" value="1"/>
</dbReference>
<evidence type="ECO:0000256" key="16">
    <source>
        <dbReference type="ARBA" id="ARBA00023180"/>
    </source>
</evidence>
<evidence type="ECO:0000256" key="18">
    <source>
        <dbReference type="SAM" id="SignalP"/>
    </source>
</evidence>
<dbReference type="PROSITE" id="PS51864">
    <property type="entry name" value="ASTACIN"/>
    <property type="match status" value="1"/>
</dbReference>
<keyword evidence="8" id="KW-0677">Repeat</keyword>
<organism evidence="21">
    <name type="scientific">Amphimedon queenslandica</name>
    <name type="common">Sponge</name>
    <dbReference type="NCBI Taxonomy" id="400682"/>
    <lineage>
        <taxon>Eukaryota</taxon>
        <taxon>Metazoa</taxon>
        <taxon>Porifera</taxon>
        <taxon>Demospongiae</taxon>
        <taxon>Heteroscleromorpha</taxon>
        <taxon>Haplosclerida</taxon>
        <taxon>Niphatidae</taxon>
        <taxon>Amphimedon</taxon>
    </lineage>
</organism>
<dbReference type="KEGG" id="aqu:100634322"/>
<dbReference type="PROSITE" id="PS01180">
    <property type="entry name" value="CUB"/>
    <property type="match status" value="2"/>
</dbReference>
<feature type="domain" description="Peptidase M12A" evidence="20">
    <location>
        <begin position="20"/>
        <end position="102"/>
    </location>
</feature>
<dbReference type="OrthoDB" id="431034at2759"/>
<reference evidence="22" key="1">
    <citation type="journal article" date="2010" name="Nature">
        <title>The Amphimedon queenslandica genome and the evolution of animal complexity.</title>
        <authorList>
            <person name="Srivastava M."/>
            <person name="Simakov O."/>
            <person name="Chapman J."/>
            <person name="Fahey B."/>
            <person name="Gauthier M.E."/>
            <person name="Mitros T."/>
            <person name="Richards G.S."/>
            <person name="Conaco C."/>
            <person name="Dacre M."/>
            <person name="Hellsten U."/>
            <person name="Larroux C."/>
            <person name="Putnam N.H."/>
            <person name="Stanke M."/>
            <person name="Adamska M."/>
            <person name="Darling A."/>
            <person name="Degnan S.M."/>
            <person name="Oakley T.H."/>
            <person name="Plachetzki D.C."/>
            <person name="Zhai Y."/>
            <person name="Adamski M."/>
            <person name="Calcino A."/>
            <person name="Cummins S.F."/>
            <person name="Goodstein D.M."/>
            <person name="Harris C."/>
            <person name="Jackson D.J."/>
            <person name="Leys S.P."/>
            <person name="Shu S."/>
            <person name="Woodcroft B.J."/>
            <person name="Vervoort M."/>
            <person name="Kosik K.S."/>
            <person name="Manning G."/>
            <person name="Degnan B.M."/>
            <person name="Rokhsar D.S."/>
        </authorList>
    </citation>
    <scope>NUCLEOTIDE SEQUENCE [LARGE SCALE GENOMIC DNA]</scope>
</reference>
<keyword evidence="9" id="KW-0378">Hydrolase</keyword>
<dbReference type="eggNOG" id="KOG3714">
    <property type="taxonomic scope" value="Eukaryota"/>
</dbReference>
<comment type="subcellular location">
    <subcellularLocation>
        <location evidence="1">Membrane</location>
        <topology evidence="1">Single-pass type I membrane protein</topology>
    </subcellularLocation>
</comment>
<keyword evidence="2" id="KW-0245">EGF-like domain</keyword>
<gene>
    <name evidence="21" type="primary">100634322</name>
</gene>
<keyword evidence="16" id="KW-0325">Glycoprotein</keyword>
<dbReference type="InterPro" id="IPR024079">
    <property type="entry name" value="MetalloPept_cat_dom_sf"/>
</dbReference>
<keyword evidence="10" id="KW-0862">Zinc</keyword>
<dbReference type="PROSITE" id="PS01186">
    <property type="entry name" value="EGF_2"/>
    <property type="match status" value="1"/>
</dbReference>
<evidence type="ECO:0000256" key="8">
    <source>
        <dbReference type="ARBA" id="ARBA00022737"/>
    </source>
</evidence>
<dbReference type="SMART" id="SM00042">
    <property type="entry name" value="CUB"/>
    <property type="match status" value="2"/>
</dbReference>
<dbReference type="CDD" id="cd00041">
    <property type="entry name" value="CUB"/>
    <property type="match status" value="2"/>
</dbReference>
<evidence type="ECO:0000256" key="15">
    <source>
        <dbReference type="ARBA" id="ARBA00023170"/>
    </source>
</evidence>
<keyword evidence="15" id="KW-0675">Receptor</keyword>
<feature type="signal peptide" evidence="18">
    <location>
        <begin position="1"/>
        <end position="16"/>
    </location>
</feature>
<dbReference type="SUPFAM" id="SSF57196">
    <property type="entry name" value="EGF/Laminin"/>
    <property type="match status" value="2"/>
</dbReference>
<evidence type="ECO:0000256" key="2">
    <source>
        <dbReference type="ARBA" id="ARBA00022536"/>
    </source>
</evidence>
<feature type="domain" description="CUB" evidence="19">
    <location>
        <begin position="348"/>
        <end position="462"/>
    </location>
</feature>
<dbReference type="Gene3D" id="2.60.120.290">
    <property type="entry name" value="Spermadhesin, CUB domain"/>
    <property type="match status" value="2"/>
</dbReference>
<feature type="chain" id="PRO_5010882644" description="Metalloendopeptidase" evidence="18">
    <location>
        <begin position="17"/>
        <end position="491"/>
    </location>
</feature>
<dbReference type="SMART" id="SM00179">
    <property type="entry name" value="EGF_CA"/>
    <property type="match status" value="1"/>
</dbReference>
<dbReference type="FunFam" id="2.10.25.10:FF:000009">
    <property type="entry name" value="Low-density lipoprotein receptor isoform 1"/>
    <property type="match status" value="1"/>
</dbReference>
<evidence type="ECO:0000256" key="10">
    <source>
        <dbReference type="ARBA" id="ARBA00022833"/>
    </source>
</evidence>
<keyword evidence="7 18" id="KW-0732">Signal</keyword>
<evidence type="ECO:0000256" key="17">
    <source>
        <dbReference type="PROSITE-ProRule" id="PRU00059"/>
    </source>
</evidence>
<keyword evidence="6" id="KW-0479">Metal-binding</keyword>
<dbReference type="CDD" id="cd00054">
    <property type="entry name" value="EGF_CA"/>
    <property type="match status" value="1"/>
</dbReference>
<evidence type="ECO:0000256" key="9">
    <source>
        <dbReference type="ARBA" id="ARBA00022801"/>
    </source>
</evidence>
<dbReference type="Pfam" id="PF00431">
    <property type="entry name" value="CUB"/>
    <property type="match status" value="2"/>
</dbReference>
<evidence type="ECO:0000256" key="11">
    <source>
        <dbReference type="ARBA" id="ARBA00022989"/>
    </source>
</evidence>
<dbReference type="PROSITE" id="PS01187">
    <property type="entry name" value="EGF_CA"/>
    <property type="match status" value="1"/>
</dbReference>
<dbReference type="InterPro" id="IPR006026">
    <property type="entry name" value="Peptidase_Metallo"/>
</dbReference>
<dbReference type="Proteomes" id="UP000007879">
    <property type="component" value="Unassembled WGS sequence"/>
</dbReference>
<keyword evidence="5" id="KW-0812">Transmembrane</keyword>
<feature type="domain" description="CUB" evidence="19">
    <location>
        <begin position="140"/>
        <end position="261"/>
    </location>
</feature>
<dbReference type="Gene3D" id="3.40.390.10">
    <property type="entry name" value="Collagenase (Catalytic Domain)"/>
    <property type="match status" value="1"/>
</dbReference>
<dbReference type="InterPro" id="IPR035914">
    <property type="entry name" value="Sperma_CUB_dom_sf"/>
</dbReference>
<dbReference type="Pfam" id="PF07645">
    <property type="entry name" value="EGF_CA"/>
    <property type="match status" value="1"/>
</dbReference>
<evidence type="ECO:0000256" key="14">
    <source>
        <dbReference type="ARBA" id="ARBA00023157"/>
    </source>
</evidence>
<dbReference type="InterPro" id="IPR000742">
    <property type="entry name" value="EGF"/>
</dbReference>
<dbReference type="PROSITE" id="PS00010">
    <property type="entry name" value="ASX_HYDROXYL"/>
    <property type="match status" value="1"/>
</dbReference>
<keyword evidence="11" id="KW-1133">Transmembrane helix</keyword>
<dbReference type="Gene3D" id="2.10.25.10">
    <property type="entry name" value="Laminin"/>
    <property type="match status" value="2"/>
</dbReference>
<dbReference type="OMA" id="MIMNADK"/>
<dbReference type="EnsemblMetazoa" id="Aqu2.1.27261_001">
    <property type="protein sequence ID" value="Aqu2.1.27261_001"/>
    <property type="gene ID" value="Aqu2.1.27261"/>
</dbReference>
<evidence type="ECO:0000256" key="4">
    <source>
        <dbReference type="ARBA" id="ARBA00022670"/>
    </source>
</evidence>
<dbReference type="GO" id="GO:0006508">
    <property type="term" value="P:proteolysis"/>
    <property type="evidence" value="ECO:0007669"/>
    <property type="project" value="UniProtKB-KW"/>
</dbReference>
<dbReference type="SMART" id="SM00235">
    <property type="entry name" value="ZnMc"/>
    <property type="match status" value="1"/>
</dbReference>
<dbReference type="SUPFAM" id="SSF49854">
    <property type="entry name" value="Spermadhesin, CUB domain"/>
    <property type="match status" value="2"/>
</dbReference>
<dbReference type="EnsemblMetazoa" id="XM_003387830.3">
    <property type="protein sequence ID" value="XP_003387878.1"/>
    <property type="gene ID" value="LOC100634322"/>
</dbReference>
<dbReference type="Pfam" id="PF14670">
    <property type="entry name" value="FXa_inhibition"/>
    <property type="match status" value="1"/>
</dbReference>
<dbReference type="InterPro" id="IPR018097">
    <property type="entry name" value="EGF_Ca-bd_CS"/>
</dbReference>